<proteinExistence type="predicted"/>
<keyword evidence="2" id="KW-1185">Reference proteome</keyword>
<dbReference type="EMBL" id="APCN01004968">
    <property type="status" value="NOT_ANNOTATED_CDS"/>
    <property type="molecule type" value="Genomic_DNA"/>
</dbReference>
<dbReference type="VEuPathDB" id="VectorBase:AARA015006"/>
<accession>A0A182IHT2</accession>
<dbReference type="AlphaFoldDB" id="A0A182IHT2"/>
<name>A0A182IHT2_ANOAR</name>
<evidence type="ECO:0000313" key="2">
    <source>
        <dbReference type="Proteomes" id="UP000075840"/>
    </source>
</evidence>
<reference evidence="1" key="1">
    <citation type="submission" date="2022-08" db="UniProtKB">
        <authorList>
            <consortium name="EnsemblMetazoa"/>
        </authorList>
    </citation>
    <scope>IDENTIFICATION</scope>
    <source>
        <strain evidence="1">Dongola</strain>
    </source>
</reference>
<protein>
    <submittedName>
        <fullName evidence="1">Uncharacterized protein</fullName>
    </submittedName>
</protein>
<evidence type="ECO:0000313" key="1">
    <source>
        <dbReference type="EnsemblMetazoa" id="AARA015006-PA"/>
    </source>
</evidence>
<dbReference type="VEuPathDB" id="VectorBase:AARA21_015002"/>
<dbReference type="EnsemblMetazoa" id="AARA015006-RA">
    <property type="protein sequence ID" value="AARA015006-PA"/>
    <property type="gene ID" value="AARA015006"/>
</dbReference>
<dbReference type="Proteomes" id="UP000075840">
    <property type="component" value="Unassembled WGS sequence"/>
</dbReference>
<sequence length="178" mass="20332">MKMSADKPDFENNVPTEQHLKELLTTAIELEANVSEIERERNKASEQLDAVWSRIHQAIVNEAELKRKRATIQQLNNDFSSQVHRQKEEESFLDQFKALQNAMGITIVCKPELKTTEITFDDALKTKVSFVYDIKGITLGEMYPAHPNVDAIRTQLSETGDLLGFLSMLRKKLTLQNV</sequence>
<organism evidence="1 2">
    <name type="scientific">Anopheles arabiensis</name>
    <name type="common">Mosquito</name>
    <dbReference type="NCBI Taxonomy" id="7173"/>
    <lineage>
        <taxon>Eukaryota</taxon>
        <taxon>Metazoa</taxon>
        <taxon>Ecdysozoa</taxon>
        <taxon>Arthropoda</taxon>
        <taxon>Hexapoda</taxon>
        <taxon>Insecta</taxon>
        <taxon>Pterygota</taxon>
        <taxon>Neoptera</taxon>
        <taxon>Endopterygota</taxon>
        <taxon>Diptera</taxon>
        <taxon>Nematocera</taxon>
        <taxon>Culicoidea</taxon>
        <taxon>Culicidae</taxon>
        <taxon>Anophelinae</taxon>
        <taxon>Anopheles</taxon>
    </lineage>
</organism>